<dbReference type="InterPro" id="IPR000192">
    <property type="entry name" value="Aminotrans_V_dom"/>
</dbReference>
<accession>A0A150WU71</accession>
<dbReference type="PIRSF" id="PIRSF000524">
    <property type="entry name" value="SPT"/>
    <property type="match status" value="1"/>
</dbReference>
<name>A0A150WU71_BDEBC</name>
<proteinExistence type="inferred from homology"/>
<dbReference type="InterPro" id="IPR015424">
    <property type="entry name" value="PyrdxlP-dep_Trfase"/>
</dbReference>
<keyword evidence="7" id="KW-0808">Transferase</keyword>
<evidence type="ECO:0000256" key="2">
    <source>
        <dbReference type="ARBA" id="ARBA00009236"/>
    </source>
</evidence>
<evidence type="ECO:0000313" key="8">
    <source>
        <dbReference type="Proteomes" id="UP000075391"/>
    </source>
</evidence>
<comment type="cofactor">
    <cofactor evidence="1 5">
        <name>pyridoxal 5'-phosphate</name>
        <dbReference type="ChEBI" id="CHEBI:597326"/>
    </cofactor>
</comment>
<protein>
    <submittedName>
        <fullName evidence="7">Aspartate aminotransferase</fullName>
    </submittedName>
</protein>
<dbReference type="AlphaFoldDB" id="A0A150WU71"/>
<organism evidence="7 8">
    <name type="scientific">Bdellovibrio bacteriovorus</name>
    <dbReference type="NCBI Taxonomy" id="959"/>
    <lineage>
        <taxon>Bacteria</taxon>
        <taxon>Pseudomonadati</taxon>
        <taxon>Bdellovibrionota</taxon>
        <taxon>Bdellovibrionia</taxon>
        <taxon>Bdellovibrionales</taxon>
        <taxon>Pseudobdellovibrionaceae</taxon>
        <taxon>Bdellovibrio</taxon>
    </lineage>
</organism>
<dbReference type="GO" id="GO:0004760">
    <property type="term" value="F:L-serine-pyruvate transaminase activity"/>
    <property type="evidence" value="ECO:0007669"/>
    <property type="project" value="TreeGrafter"/>
</dbReference>
<dbReference type="RefSeq" id="WP_063242870.1">
    <property type="nucleotide sequence ID" value="NZ_CP168967.1"/>
</dbReference>
<dbReference type="FunFam" id="3.40.640.10:FF:000054">
    <property type="entry name" value="Serine--glyoxylate aminotransferase"/>
    <property type="match status" value="1"/>
</dbReference>
<reference evidence="7 8" key="1">
    <citation type="submission" date="2016-03" db="EMBL/GenBank/DDBJ databases">
        <authorList>
            <person name="Ploux O."/>
        </authorList>
    </citation>
    <scope>NUCLEOTIDE SEQUENCE [LARGE SCALE GENOMIC DNA]</scope>
    <source>
        <strain evidence="7 8">BER2</strain>
    </source>
</reference>
<dbReference type="GO" id="GO:0008453">
    <property type="term" value="F:alanine-glyoxylate transaminase activity"/>
    <property type="evidence" value="ECO:0007669"/>
    <property type="project" value="TreeGrafter"/>
</dbReference>
<evidence type="ECO:0000256" key="4">
    <source>
        <dbReference type="PIRSR" id="PIRSR000524-1"/>
    </source>
</evidence>
<dbReference type="InterPro" id="IPR024169">
    <property type="entry name" value="SP_NH2Trfase/AEP_transaminase"/>
</dbReference>
<dbReference type="InterPro" id="IPR015422">
    <property type="entry name" value="PyrdxlP-dep_Trfase_small"/>
</dbReference>
<feature type="modified residue" description="N6-(pyridoxal phosphate)lysine" evidence="5">
    <location>
        <position position="195"/>
    </location>
</feature>
<evidence type="ECO:0000313" key="7">
    <source>
        <dbReference type="EMBL" id="KYG69951.1"/>
    </source>
</evidence>
<dbReference type="SUPFAM" id="SSF53383">
    <property type="entry name" value="PLP-dependent transferases"/>
    <property type="match status" value="1"/>
</dbReference>
<dbReference type="Proteomes" id="UP000075391">
    <property type="component" value="Unassembled WGS sequence"/>
</dbReference>
<sequence>MTSLNDNYSLLAPGPVNLHPEVRKVLALPMIHHRTPEFDAILKRVLKGIKSVFQTEQDVYLLTSTGSGGMEALLVNVLSPGDKVIAIVSGKFGERWADMAKTFGAEVTIVNVPWGEAVKVSEVEELLKKNPDTRAVLCQACETSTAVAHPIQELASVVKKYSETLLLVDAITALGAYPLPMDAWGIDGLVAGSQKAFMLPTGMTFLALSQKAWKFVDQAKCPRYYFDLRKEKKANNSGETFYSSNVAIIRALDTVLGMIEKQGLQELFRIIHRRAEFTRTFGLKLGFGLYAKSPSDSVTALTVPSGMDGQKIRLHLEEAHAITIMGGQDQAKGKIIRVGHMGYIQDEEQVRLIECLGHTLRFFDPDFISLEHISNITDEARAWLRDNP</sequence>
<dbReference type="InterPro" id="IPR015421">
    <property type="entry name" value="PyrdxlP-dep_Trfase_major"/>
</dbReference>
<gene>
    <name evidence="7" type="ORF">AZI85_14695</name>
</gene>
<dbReference type="OrthoDB" id="5289203at2"/>
<evidence type="ECO:0000256" key="1">
    <source>
        <dbReference type="ARBA" id="ARBA00001933"/>
    </source>
</evidence>
<keyword evidence="3 5" id="KW-0663">Pyridoxal phosphate</keyword>
<evidence type="ECO:0000259" key="6">
    <source>
        <dbReference type="Pfam" id="PF00266"/>
    </source>
</evidence>
<feature type="binding site" evidence="4">
    <location>
        <position position="337"/>
    </location>
    <ligand>
        <name>substrate</name>
    </ligand>
</feature>
<dbReference type="EMBL" id="LUKF01000003">
    <property type="protein sequence ID" value="KYG69951.1"/>
    <property type="molecule type" value="Genomic_DNA"/>
</dbReference>
<feature type="domain" description="Aminotransferase class V" evidence="6">
    <location>
        <begin position="30"/>
        <end position="348"/>
    </location>
</feature>
<dbReference type="Gene3D" id="3.40.640.10">
    <property type="entry name" value="Type I PLP-dependent aspartate aminotransferase-like (Major domain)"/>
    <property type="match status" value="1"/>
</dbReference>
<evidence type="ECO:0000256" key="5">
    <source>
        <dbReference type="PIRSR" id="PIRSR000524-50"/>
    </source>
</evidence>
<keyword evidence="7" id="KW-0032">Aminotransferase</keyword>
<dbReference type="Pfam" id="PF00266">
    <property type="entry name" value="Aminotran_5"/>
    <property type="match status" value="1"/>
</dbReference>
<evidence type="ECO:0000256" key="3">
    <source>
        <dbReference type="ARBA" id="ARBA00022898"/>
    </source>
</evidence>
<dbReference type="PANTHER" id="PTHR21152:SF40">
    <property type="entry name" value="ALANINE--GLYOXYLATE AMINOTRANSFERASE"/>
    <property type="match status" value="1"/>
</dbReference>
<comment type="caution">
    <text evidence="7">The sequence shown here is derived from an EMBL/GenBank/DDBJ whole genome shotgun (WGS) entry which is preliminary data.</text>
</comment>
<dbReference type="Gene3D" id="3.90.1150.10">
    <property type="entry name" value="Aspartate Aminotransferase, domain 1"/>
    <property type="match status" value="1"/>
</dbReference>
<dbReference type="PANTHER" id="PTHR21152">
    <property type="entry name" value="AMINOTRANSFERASE CLASS V"/>
    <property type="match status" value="1"/>
</dbReference>
<dbReference type="GO" id="GO:0019265">
    <property type="term" value="P:glycine biosynthetic process, by transamination of glyoxylate"/>
    <property type="evidence" value="ECO:0007669"/>
    <property type="project" value="TreeGrafter"/>
</dbReference>
<comment type="similarity">
    <text evidence="2">Belongs to the class-V pyridoxal-phosphate-dependent aminotransferase family.</text>
</comment>